<protein>
    <submittedName>
        <fullName evidence="2">Epimerase</fullName>
    </submittedName>
</protein>
<dbReference type="RefSeq" id="WP_229750359.1">
    <property type="nucleotide sequence ID" value="NZ_BMHP01000002.1"/>
</dbReference>
<dbReference type="Gene3D" id="3.40.50.720">
    <property type="entry name" value="NAD(P)-binding Rossmann-like Domain"/>
    <property type="match status" value="1"/>
</dbReference>
<evidence type="ECO:0000313" key="2">
    <source>
        <dbReference type="EMBL" id="GGD76208.1"/>
    </source>
</evidence>
<keyword evidence="3" id="KW-1185">Reference proteome</keyword>
<evidence type="ECO:0000313" key="3">
    <source>
        <dbReference type="Proteomes" id="UP000612456"/>
    </source>
</evidence>
<dbReference type="InterPro" id="IPR036291">
    <property type="entry name" value="NAD(P)-bd_dom_sf"/>
</dbReference>
<dbReference type="Proteomes" id="UP000612456">
    <property type="component" value="Unassembled WGS sequence"/>
</dbReference>
<dbReference type="PRINTS" id="PR01713">
    <property type="entry name" value="NUCEPIMERASE"/>
</dbReference>
<dbReference type="AlphaFoldDB" id="A0A916Z4Y9"/>
<dbReference type="EMBL" id="BMHP01000002">
    <property type="protein sequence ID" value="GGD76208.1"/>
    <property type="molecule type" value="Genomic_DNA"/>
</dbReference>
<dbReference type="PANTHER" id="PTHR43000">
    <property type="entry name" value="DTDP-D-GLUCOSE 4,6-DEHYDRATASE-RELATED"/>
    <property type="match status" value="1"/>
</dbReference>
<organism evidence="2 3">
    <name type="scientific">Paenibacillus nasutitermitis</name>
    <dbReference type="NCBI Taxonomy" id="1652958"/>
    <lineage>
        <taxon>Bacteria</taxon>
        <taxon>Bacillati</taxon>
        <taxon>Bacillota</taxon>
        <taxon>Bacilli</taxon>
        <taxon>Bacillales</taxon>
        <taxon>Paenibacillaceae</taxon>
        <taxon>Paenibacillus</taxon>
    </lineage>
</organism>
<dbReference type="Gene3D" id="3.90.25.10">
    <property type="entry name" value="UDP-galactose 4-epimerase, domain 1"/>
    <property type="match status" value="1"/>
</dbReference>
<proteinExistence type="predicted"/>
<dbReference type="InterPro" id="IPR016040">
    <property type="entry name" value="NAD(P)-bd_dom"/>
</dbReference>
<dbReference type="SUPFAM" id="SSF51735">
    <property type="entry name" value="NAD(P)-binding Rossmann-fold domains"/>
    <property type="match status" value="1"/>
</dbReference>
<comment type="caution">
    <text evidence="2">The sequence shown here is derived from an EMBL/GenBank/DDBJ whole genome shotgun (WGS) entry which is preliminary data.</text>
</comment>
<sequence length="326" mass="37024">MMKTILVTGGAGFIGSHLCDYLLDHDYKVINIDNFNDFYDPEIKRENIGGHLDNANYVLMEGDIRDLGFLESIYSNHSIDAVIHLAAMAGVRPSIVNPLLYEEVNVRGTINLLETSRKYKVSKFVCASSSSVYGNNETTPFSETDVVDFSISPYAATKKSCEVLGHVYHHLYDMDVIMLRFFTVYGPRQRPDLAIHKFTDLISRGKELPFYGDGSTRRDYTYIDDIIDGVYKSLKYLENHEDVYEIVNLGESQTISLAEMVKTIENELGSQANLKRLPMQPGDVEKTYANITKAKELLGYNPQTKFETGIGKFVEWYRNEKVKISN</sequence>
<dbReference type="Pfam" id="PF16363">
    <property type="entry name" value="GDP_Man_Dehyd"/>
    <property type="match status" value="1"/>
</dbReference>
<reference evidence="2" key="2">
    <citation type="submission" date="2020-09" db="EMBL/GenBank/DDBJ databases">
        <authorList>
            <person name="Sun Q."/>
            <person name="Zhou Y."/>
        </authorList>
    </citation>
    <scope>NUCLEOTIDE SEQUENCE</scope>
    <source>
        <strain evidence="2">CGMCC 1.15178</strain>
    </source>
</reference>
<name>A0A916Z4Y9_9BACL</name>
<reference evidence="2" key="1">
    <citation type="journal article" date="2014" name="Int. J. Syst. Evol. Microbiol.">
        <title>Complete genome sequence of Corynebacterium casei LMG S-19264T (=DSM 44701T), isolated from a smear-ripened cheese.</title>
        <authorList>
            <consortium name="US DOE Joint Genome Institute (JGI-PGF)"/>
            <person name="Walter F."/>
            <person name="Albersmeier A."/>
            <person name="Kalinowski J."/>
            <person name="Ruckert C."/>
        </authorList>
    </citation>
    <scope>NUCLEOTIDE SEQUENCE</scope>
    <source>
        <strain evidence="2">CGMCC 1.15178</strain>
    </source>
</reference>
<gene>
    <name evidence="2" type="ORF">GCM10010911_37810</name>
</gene>
<evidence type="ECO:0000259" key="1">
    <source>
        <dbReference type="Pfam" id="PF16363"/>
    </source>
</evidence>
<accession>A0A916Z4Y9</accession>
<feature type="domain" description="NAD(P)-binding" evidence="1">
    <location>
        <begin position="6"/>
        <end position="311"/>
    </location>
</feature>